<feature type="compositionally biased region" description="Low complexity" evidence="1">
    <location>
        <begin position="136"/>
        <end position="149"/>
    </location>
</feature>
<feature type="region of interest" description="Disordered" evidence="1">
    <location>
        <begin position="112"/>
        <end position="158"/>
    </location>
</feature>
<evidence type="ECO:0000256" key="1">
    <source>
        <dbReference type="SAM" id="MobiDB-lite"/>
    </source>
</evidence>
<dbReference type="VEuPathDB" id="TriTrypDB:LPMP_321470"/>
<gene>
    <name evidence="2" type="ORF">LPMP_321470</name>
</gene>
<accession>A0A088RXZ4</accession>
<protein>
    <submittedName>
        <fullName evidence="2">Uncharacterized protein</fullName>
    </submittedName>
</protein>
<dbReference type="OrthoDB" id="271940at2759"/>
<dbReference type="GeneID" id="22577888"/>
<dbReference type="KEGG" id="lpan:LPMP_321470"/>
<reference evidence="2 3" key="1">
    <citation type="journal article" date="2015" name="Sci. Rep.">
        <title>The genome of Leishmania panamensis: insights into genomics of the L. (Viannia) subgenus.</title>
        <authorList>
            <person name="Llanes A."/>
            <person name="Restrepo C.M."/>
            <person name="Vecchio G.D."/>
            <person name="Anguizola F.J."/>
            <person name="Lleonart R."/>
        </authorList>
    </citation>
    <scope>NUCLEOTIDE SEQUENCE [LARGE SCALE GENOMIC DNA]</scope>
    <source>
        <strain evidence="2 3">MHOM/PA/94/PSC-1</strain>
    </source>
</reference>
<dbReference type="RefSeq" id="XP_010701833.1">
    <property type="nucleotide sequence ID" value="XM_010703531.1"/>
</dbReference>
<dbReference type="AlphaFoldDB" id="A0A088RXZ4"/>
<organism evidence="2 3">
    <name type="scientific">Leishmania panamensis</name>
    <dbReference type="NCBI Taxonomy" id="5679"/>
    <lineage>
        <taxon>Eukaryota</taxon>
        <taxon>Discoba</taxon>
        <taxon>Euglenozoa</taxon>
        <taxon>Kinetoplastea</taxon>
        <taxon>Metakinetoplastina</taxon>
        <taxon>Trypanosomatida</taxon>
        <taxon>Trypanosomatidae</taxon>
        <taxon>Leishmaniinae</taxon>
        <taxon>Leishmania</taxon>
        <taxon>Leishmania guyanensis species complex</taxon>
    </lineage>
</organism>
<dbReference type="eggNOG" id="ENOG502S6D2">
    <property type="taxonomic scope" value="Eukaryota"/>
</dbReference>
<evidence type="ECO:0000313" key="2">
    <source>
        <dbReference type="EMBL" id="AIO01033.1"/>
    </source>
</evidence>
<keyword evidence="3" id="KW-1185">Reference proteome</keyword>
<dbReference type="Proteomes" id="UP000063063">
    <property type="component" value="Chromosome 32"/>
</dbReference>
<proteinExistence type="predicted"/>
<dbReference type="EMBL" id="CP009401">
    <property type="protein sequence ID" value="AIO01033.1"/>
    <property type="molecule type" value="Genomic_DNA"/>
</dbReference>
<sequence>MIIGAPAKRWTTESVSDLLGSPYTGLGAVLLSDAVVDYLQSIQSVRTVRAARRVADGSDKDGNGGSDSLPSDVHVVLQYIVRHADTLFALLHGEARMENGFVSSKEALQGVFPTSSPTPAEDQAPPTVVEKQYPSNGNPANGPCNAPGASQAYDGSAGIENAPASASAAIGDGEEAQERRCLANLTELLSFCISHSQVQSEIDAVVAACIKALSAENILEVQRTFAVQRLLLEAFDNDFEMTTQTIADTLTHSAIKGMVKNLSSNCIVAETLIALFGSALSAVWMVKPTTRTALFTSQWIRLNFPTTFCAHLLTAIRDPGMYHYFYFFKELLKRGYSHSAGPIVDVLLSEPLVSDYVECILSCCEEDVGRTPLLSPDGVAAAPVSLAADGMEVLVSIISLVRKSLVLPETNYMYETSTQYISPVAVLQAQASRVTALLAPTAKEEAELEALVSSTQSSPRSMSGPLRHACSPAAMDGGYGLGPLRLAVCELFVEFSLFQLASTDNTLITSGFFPAFINCCERFPQHDALARALHRCILTVFQRAMLVGENLSAAAERDCLWTYLVMADTVVLRCGALESVLGSLTHLAQIPDTTLSSLCIDLLTSLSSLPLFQSAAGGPFEKHLEAFKACEAIQERVRHMATPITGGSFKEHGSAGVREAVHRDTINLAGDRFDGPKAGGFSRGSRFSGFSNRLTKGAYIIVRRSADDDRPKRPPADVVVDMEALKQEVHTLQQAGSPAVQSYPSFGNVQFGFASSAAHVEKEEQNTAETPLS</sequence>
<name>A0A088RXZ4_LEIPA</name>
<dbReference type="VEuPathDB" id="TriTrypDB:LPAL13_320020300"/>
<evidence type="ECO:0000313" key="3">
    <source>
        <dbReference type="Proteomes" id="UP000063063"/>
    </source>
</evidence>